<name>A0A8T0ELH4_ARGBR</name>
<feature type="region of interest" description="Disordered" evidence="1">
    <location>
        <begin position="1"/>
        <end position="44"/>
    </location>
</feature>
<evidence type="ECO:0000256" key="1">
    <source>
        <dbReference type="SAM" id="MobiDB-lite"/>
    </source>
</evidence>
<accession>A0A8T0ELH4</accession>
<dbReference type="AlphaFoldDB" id="A0A8T0ELH4"/>
<organism evidence="2 3">
    <name type="scientific">Argiope bruennichi</name>
    <name type="common">Wasp spider</name>
    <name type="synonym">Aranea bruennichi</name>
    <dbReference type="NCBI Taxonomy" id="94029"/>
    <lineage>
        <taxon>Eukaryota</taxon>
        <taxon>Metazoa</taxon>
        <taxon>Ecdysozoa</taxon>
        <taxon>Arthropoda</taxon>
        <taxon>Chelicerata</taxon>
        <taxon>Arachnida</taxon>
        <taxon>Araneae</taxon>
        <taxon>Araneomorphae</taxon>
        <taxon>Entelegynae</taxon>
        <taxon>Araneoidea</taxon>
        <taxon>Araneidae</taxon>
        <taxon>Argiope</taxon>
    </lineage>
</organism>
<evidence type="ECO:0000313" key="3">
    <source>
        <dbReference type="Proteomes" id="UP000807504"/>
    </source>
</evidence>
<reference evidence="2" key="2">
    <citation type="submission" date="2020-06" db="EMBL/GenBank/DDBJ databases">
        <authorList>
            <person name="Sheffer M."/>
        </authorList>
    </citation>
    <scope>NUCLEOTIDE SEQUENCE</scope>
</reference>
<dbReference type="Proteomes" id="UP000807504">
    <property type="component" value="Unassembled WGS sequence"/>
</dbReference>
<protein>
    <submittedName>
        <fullName evidence="2">Uncharacterized protein</fullName>
    </submittedName>
</protein>
<evidence type="ECO:0000313" key="2">
    <source>
        <dbReference type="EMBL" id="KAF8773375.1"/>
    </source>
</evidence>
<reference evidence="2" key="1">
    <citation type="journal article" date="2020" name="bioRxiv">
        <title>Chromosome-level reference genome of the European wasp spider Argiope bruennichi: a resource for studies on range expansion and evolutionary adaptation.</title>
        <authorList>
            <person name="Sheffer M.M."/>
            <person name="Hoppe A."/>
            <person name="Krehenwinkel H."/>
            <person name="Uhl G."/>
            <person name="Kuss A.W."/>
            <person name="Jensen L."/>
            <person name="Jensen C."/>
            <person name="Gillespie R.G."/>
            <person name="Hoff K.J."/>
            <person name="Prost S."/>
        </authorList>
    </citation>
    <scope>NUCLEOTIDE SEQUENCE</scope>
</reference>
<sequence length="82" mass="8698">MKSAATHKAALHSTPVSATSPLSHIPLPRRKNSSKGDKGLDVVDTDSEYSNDAIATRSQGKCNLGHSPFCCASVKRDLGTFQ</sequence>
<keyword evidence="3" id="KW-1185">Reference proteome</keyword>
<gene>
    <name evidence="2" type="ORF">HNY73_016045</name>
</gene>
<comment type="caution">
    <text evidence="2">The sequence shown here is derived from an EMBL/GenBank/DDBJ whole genome shotgun (WGS) entry which is preliminary data.</text>
</comment>
<proteinExistence type="predicted"/>
<dbReference type="EMBL" id="JABXBU010002227">
    <property type="protein sequence ID" value="KAF8773375.1"/>
    <property type="molecule type" value="Genomic_DNA"/>
</dbReference>